<name>A0A256EYA5_9HYPH</name>
<dbReference type="GO" id="GO:0043190">
    <property type="term" value="C:ATP-binding cassette (ABC) transporter complex"/>
    <property type="evidence" value="ECO:0007669"/>
    <property type="project" value="InterPro"/>
</dbReference>
<evidence type="ECO:0000313" key="7">
    <source>
        <dbReference type="EMBL" id="OYR07604.1"/>
    </source>
</evidence>
<evidence type="ECO:0000259" key="6">
    <source>
        <dbReference type="Pfam" id="PF00496"/>
    </source>
</evidence>
<dbReference type="Gene3D" id="3.40.190.10">
    <property type="entry name" value="Periplasmic binding protein-like II"/>
    <property type="match status" value="1"/>
</dbReference>
<comment type="similarity">
    <text evidence="2">Belongs to the bacterial solute-binding protein 5 family.</text>
</comment>
<dbReference type="GO" id="GO:0015833">
    <property type="term" value="P:peptide transport"/>
    <property type="evidence" value="ECO:0007669"/>
    <property type="project" value="TreeGrafter"/>
</dbReference>
<dbReference type="InterPro" id="IPR030678">
    <property type="entry name" value="Peptide/Ni-bd"/>
</dbReference>
<dbReference type="CDD" id="cd08503">
    <property type="entry name" value="PBP2_NikA_DppA_OppA_like_17"/>
    <property type="match status" value="1"/>
</dbReference>
<evidence type="ECO:0000256" key="2">
    <source>
        <dbReference type="ARBA" id="ARBA00005695"/>
    </source>
</evidence>
<keyword evidence="8" id="KW-1185">Reference proteome</keyword>
<keyword evidence="3" id="KW-0813">Transport</keyword>
<dbReference type="GO" id="GO:1904680">
    <property type="term" value="F:peptide transmembrane transporter activity"/>
    <property type="evidence" value="ECO:0007669"/>
    <property type="project" value="TreeGrafter"/>
</dbReference>
<reference evidence="7 8" key="1">
    <citation type="submission" date="2017-07" db="EMBL/GenBank/DDBJ databases">
        <title>Phylogenetic study on the rhizospheric bacterium Ochrobactrum sp. A44.</title>
        <authorList>
            <person name="Krzyzanowska D.M."/>
            <person name="Ossowicki A."/>
            <person name="Rajewska M."/>
            <person name="Maciag T."/>
            <person name="Kaczynski Z."/>
            <person name="Czerwicka M."/>
            <person name="Jafra S."/>
        </authorList>
    </citation>
    <scope>NUCLEOTIDE SEQUENCE [LARGE SCALE GENOMIC DNA]</scope>
    <source>
        <strain evidence="7 8">OgA9a</strain>
    </source>
</reference>
<evidence type="ECO:0000256" key="4">
    <source>
        <dbReference type="ARBA" id="ARBA00022729"/>
    </source>
</evidence>
<dbReference type="RefSeq" id="WP_094542713.1">
    <property type="nucleotide sequence ID" value="NZ_JBHEER010000008.1"/>
</dbReference>
<dbReference type="InterPro" id="IPR039424">
    <property type="entry name" value="SBP_5"/>
</dbReference>
<dbReference type="OrthoDB" id="9803988at2"/>
<dbReference type="GO" id="GO:0030288">
    <property type="term" value="C:outer membrane-bounded periplasmic space"/>
    <property type="evidence" value="ECO:0007669"/>
    <property type="project" value="UniProtKB-ARBA"/>
</dbReference>
<dbReference type="PIRSF" id="PIRSF002741">
    <property type="entry name" value="MppA"/>
    <property type="match status" value="1"/>
</dbReference>
<evidence type="ECO:0000313" key="8">
    <source>
        <dbReference type="Proteomes" id="UP000216478"/>
    </source>
</evidence>
<dbReference type="InterPro" id="IPR023765">
    <property type="entry name" value="SBP_5_CS"/>
</dbReference>
<dbReference type="Proteomes" id="UP000216478">
    <property type="component" value="Unassembled WGS sequence"/>
</dbReference>
<protein>
    <submittedName>
        <fullName evidence="7">Bacterial extracellular solute-binding, 5 Middle family protein</fullName>
    </submittedName>
</protein>
<dbReference type="AlphaFoldDB" id="A0A256EYA5"/>
<dbReference type="PROSITE" id="PS51318">
    <property type="entry name" value="TAT"/>
    <property type="match status" value="1"/>
</dbReference>
<comment type="caution">
    <text evidence="7">The sequence shown here is derived from an EMBL/GenBank/DDBJ whole genome shotgun (WGS) entry which is preliminary data.</text>
</comment>
<keyword evidence="5" id="KW-0574">Periplasm</keyword>
<dbReference type="PROSITE" id="PS01040">
    <property type="entry name" value="SBP_BACTERIAL_5"/>
    <property type="match status" value="1"/>
</dbReference>
<sequence>MASDKNTTKAPPCVVELEASASGFGANAVSRRHFLMGAASLALIAKLGFSSDAFAASAPAQGGAARFAINDGAQTDSLDPASWQSSFTQVVFGGTLCNALTELATDGSAAPDIAESYSSSDDLIVWTFKLRDGLKFHDGRNVTANDVVESYRHHMGPSSVSAAKALVETISDVKADGDKTVIFTLSGGNADFPYLVSDCHLAIFPAKDGGGIDWESGVATGPYIMEDLQPGISASMKRNPNYHKPGQPYFDTIEFLNIVDVAARTNALLTGEIDYMVDADIKTLSMLEGKDGINISKVSGLRHFSFDMNVSDAPFDNPDVRMAIKYAIDRDDIVNKAFLGNAKVANDNPLAQQIPFAINPEPIHSYNIDKAKEHLAKAGLDSLKVELSVAETAFPNAIEAALLFKEHAAKAGIEIEVIREADDGYWDNVWQKKPFVGVDWLGKPTLDSLFTTTYASDAPWNDTAWKNARFDELLIKGRAEKDKAKRQEIYSEMQQLLHDDGGTIVIAHALFIDAMSNKIAHGEIGNLLQCDNFRMAERWWRADLA</sequence>
<dbReference type="InterPro" id="IPR006311">
    <property type="entry name" value="TAT_signal"/>
</dbReference>
<dbReference type="Gene3D" id="3.90.76.10">
    <property type="entry name" value="Dipeptide-binding Protein, Domain 1"/>
    <property type="match status" value="1"/>
</dbReference>
<keyword evidence="4" id="KW-0732">Signal</keyword>
<evidence type="ECO:0000256" key="5">
    <source>
        <dbReference type="ARBA" id="ARBA00022764"/>
    </source>
</evidence>
<proteinExistence type="inferred from homology"/>
<feature type="domain" description="Solute-binding protein family 5" evidence="6">
    <location>
        <begin position="110"/>
        <end position="461"/>
    </location>
</feature>
<dbReference type="InterPro" id="IPR000914">
    <property type="entry name" value="SBP_5_dom"/>
</dbReference>
<dbReference type="Gene3D" id="3.10.105.10">
    <property type="entry name" value="Dipeptide-binding Protein, Domain 3"/>
    <property type="match status" value="1"/>
</dbReference>
<dbReference type="Pfam" id="PF00496">
    <property type="entry name" value="SBP_bac_5"/>
    <property type="match status" value="1"/>
</dbReference>
<organism evidence="7 8">
    <name type="scientific">Brucella grignonensis</name>
    <dbReference type="NCBI Taxonomy" id="94627"/>
    <lineage>
        <taxon>Bacteria</taxon>
        <taxon>Pseudomonadati</taxon>
        <taxon>Pseudomonadota</taxon>
        <taxon>Alphaproteobacteria</taxon>
        <taxon>Hyphomicrobiales</taxon>
        <taxon>Brucellaceae</taxon>
        <taxon>Brucella/Ochrobactrum group</taxon>
        <taxon>Brucella</taxon>
    </lineage>
</organism>
<dbReference type="PANTHER" id="PTHR30290">
    <property type="entry name" value="PERIPLASMIC BINDING COMPONENT OF ABC TRANSPORTER"/>
    <property type="match status" value="1"/>
</dbReference>
<comment type="subcellular location">
    <subcellularLocation>
        <location evidence="1">Periplasm</location>
    </subcellularLocation>
</comment>
<gene>
    <name evidence="7" type="ORF">CEV33_3735</name>
</gene>
<dbReference type="SUPFAM" id="SSF53850">
    <property type="entry name" value="Periplasmic binding protein-like II"/>
    <property type="match status" value="1"/>
</dbReference>
<accession>A0A256EYA5</accession>
<evidence type="ECO:0000256" key="1">
    <source>
        <dbReference type="ARBA" id="ARBA00004418"/>
    </source>
</evidence>
<dbReference type="EMBL" id="NNRL01000169">
    <property type="protein sequence ID" value="OYR07604.1"/>
    <property type="molecule type" value="Genomic_DNA"/>
</dbReference>
<evidence type="ECO:0000256" key="3">
    <source>
        <dbReference type="ARBA" id="ARBA00022448"/>
    </source>
</evidence>